<dbReference type="Proteomes" id="UP000008983">
    <property type="component" value="Unassembled WGS sequence"/>
</dbReference>
<accession>G0QS76</accession>
<proteinExistence type="predicted"/>
<keyword evidence="3" id="KW-1185">Reference proteome</keyword>
<dbReference type="STRING" id="857967.G0QS76"/>
<evidence type="ECO:0000313" key="2">
    <source>
        <dbReference type="EMBL" id="EGR31941.1"/>
    </source>
</evidence>
<dbReference type="OMA" id="HMYHGLP"/>
<dbReference type="InterPro" id="IPR046345">
    <property type="entry name" value="TraB_PrgY-like"/>
</dbReference>
<evidence type="ECO:0008006" key="4">
    <source>
        <dbReference type="Google" id="ProtNLM"/>
    </source>
</evidence>
<dbReference type="AlphaFoldDB" id="G0QS76"/>
<evidence type="ECO:0000313" key="3">
    <source>
        <dbReference type="Proteomes" id="UP000008983"/>
    </source>
</evidence>
<dbReference type="EMBL" id="GL983807">
    <property type="protein sequence ID" value="EGR31941.1"/>
    <property type="molecule type" value="Genomic_DNA"/>
</dbReference>
<name>G0QS76_ICHMU</name>
<dbReference type="RefSeq" id="XP_004035427.1">
    <property type="nucleotide sequence ID" value="XM_004035379.1"/>
</dbReference>
<dbReference type="GeneID" id="14908083"/>
<reference evidence="2 3" key="1">
    <citation type="submission" date="2011-07" db="EMBL/GenBank/DDBJ databases">
        <authorList>
            <person name="Coyne R."/>
            <person name="Brami D."/>
            <person name="Johnson J."/>
            <person name="Hostetler J."/>
            <person name="Hannick L."/>
            <person name="Clark T."/>
            <person name="Cassidy-Hanley D."/>
            <person name="Inman J."/>
        </authorList>
    </citation>
    <scope>NUCLEOTIDE SEQUENCE [LARGE SCALE GENOMIC DNA]</scope>
    <source>
        <strain evidence="2 3">G5</strain>
    </source>
</reference>
<organism evidence="2 3">
    <name type="scientific">Ichthyophthirius multifiliis</name>
    <name type="common">White spot disease agent</name>
    <name type="synonym">Ich</name>
    <dbReference type="NCBI Taxonomy" id="5932"/>
    <lineage>
        <taxon>Eukaryota</taxon>
        <taxon>Sar</taxon>
        <taxon>Alveolata</taxon>
        <taxon>Ciliophora</taxon>
        <taxon>Intramacronucleata</taxon>
        <taxon>Oligohymenophorea</taxon>
        <taxon>Hymenostomatida</taxon>
        <taxon>Ophryoglenina</taxon>
        <taxon>Ichthyophthirius</taxon>
    </lineage>
</organism>
<dbReference type="CDD" id="cd14726">
    <property type="entry name" value="TraB_PrgY-like"/>
    <property type="match status" value="1"/>
</dbReference>
<dbReference type="PANTHER" id="PTHR21530">
    <property type="entry name" value="PHEROMONE SHUTDOWN PROTEIN"/>
    <property type="match status" value="1"/>
</dbReference>
<dbReference type="eggNOG" id="ENOG502SKUN">
    <property type="taxonomic scope" value="Eukaryota"/>
</dbReference>
<sequence>MISARAVHRFVRNPNIESSVYERVGSRYFYFLLKKSIQKKRFNPQKNTLTVLQDPKNDRTLYLLGTTNSSTFLSYRTKELIAQEKPDSLFVQTNKEWWNMAKNVQNVKCQQELNLYNASFKKAFNWNLDNSIRNIIFKSKFYSWLLVINWFKATPNDFHPFVPGLEMKFAIEEAQKLQIPVTLGGLAIDDVSIQALKNEPRMDPLSQLYYGFTCLHNSFWKREHYDNYNVLDVQGGETFAESLDRYRLNWFVKYFEKLAPYQKKILIDQKDEDIFYTLYRNMPGKKIFAVVNQWHMPGIENYWKSATNTNDELQPINPIGDFDINQYMETQLVNDTLRAFVSKLGKTEPATWKNYITIYHKDNYEAERVRHVQFQGHDDPHIYHGLPQDYDDDMKPKHHDSH</sequence>
<protein>
    <recommendedName>
        <fullName evidence="4">TraB family protein</fullName>
    </recommendedName>
</protein>
<dbReference type="OrthoDB" id="48306at2759"/>
<feature type="region of interest" description="Disordered" evidence="1">
    <location>
        <begin position="377"/>
        <end position="402"/>
    </location>
</feature>
<gene>
    <name evidence="2" type="ORF">IMG5_099690</name>
</gene>
<dbReference type="PANTHER" id="PTHR21530:SF7">
    <property type="entry name" value="TRAB DOMAIN-CONTAINING PROTEIN"/>
    <property type="match status" value="1"/>
</dbReference>
<dbReference type="InParanoid" id="G0QS76"/>
<evidence type="ECO:0000256" key="1">
    <source>
        <dbReference type="SAM" id="MobiDB-lite"/>
    </source>
</evidence>